<evidence type="ECO:0000313" key="3">
    <source>
        <dbReference type="Proteomes" id="UP000316225"/>
    </source>
</evidence>
<dbReference type="EMBL" id="VLKU01000017">
    <property type="protein sequence ID" value="TWI28066.1"/>
    <property type="molecule type" value="Genomic_DNA"/>
</dbReference>
<comment type="caution">
    <text evidence="2">The sequence shown here is derived from an EMBL/GenBank/DDBJ whole genome shotgun (WGS) entry which is preliminary data.</text>
</comment>
<keyword evidence="1" id="KW-0175">Coiled coil</keyword>
<evidence type="ECO:0008006" key="4">
    <source>
        <dbReference type="Google" id="ProtNLM"/>
    </source>
</evidence>
<sequence>MSAAVLRLESFTQPRAMEAEPGLLEDERKLAFDDGYAQGRQVGIEDLAGQLRALNATLEFNETQAAQLRQQMLRDLGIVLTAIVDVLGNASRNDRLCHAIADELRRMVDNAPLRRPLVRCDLNLLPLIEQAVAASGVDRVQLEGDPDMAGSAELIFDSARTVLALDAITQSLHALISELTEE</sequence>
<organism evidence="2 3">
    <name type="scientific">Paracoccus sulfuroxidans</name>
    <dbReference type="NCBI Taxonomy" id="384678"/>
    <lineage>
        <taxon>Bacteria</taxon>
        <taxon>Pseudomonadati</taxon>
        <taxon>Pseudomonadota</taxon>
        <taxon>Alphaproteobacteria</taxon>
        <taxon>Rhodobacterales</taxon>
        <taxon>Paracoccaceae</taxon>
        <taxon>Paracoccus</taxon>
    </lineage>
</organism>
<evidence type="ECO:0000256" key="1">
    <source>
        <dbReference type="SAM" id="Coils"/>
    </source>
</evidence>
<proteinExistence type="predicted"/>
<evidence type="ECO:0000313" key="2">
    <source>
        <dbReference type="EMBL" id="TWI28066.1"/>
    </source>
</evidence>
<dbReference type="AlphaFoldDB" id="A0A562N7F6"/>
<dbReference type="Proteomes" id="UP000316225">
    <property type="component" value="Unassembled WGS sequence"/>
</dbReference>
<name>A0A562N7F6_9RHOB</name>
<feature type="coiled-coil region" evidence="1">
    <location>
        <begin position="44"/>
        <end position="71"/>
    </location>
</feature>
<reference evidence="2 3" key="1">
    <citation type="journal article" date="2015" name="Stand. Genomic Sci.">
        <title>Genomic Encyclopedia of Bacterial and Archaeal Type Strains, Phase III: the genomes of soil and plant-associated and newly described type strains.</title>
        <authorList>
            <person name="Whitman W.B."/>
            <person name="Woyke T."/>
            <person name="Klenk H.P."/>
            <person name="Zhou Y."/>
            <person name="Lilburn T.G."/>
            <person name="Beck B.J."/>
            <person name="De Vos P."/>
            <person name="Vandamme P."/>
            <person name="Eisen J.A."/>
            <person name="Garrity G."/>
            <person name="Hugenholtz P."/>
            <person name="Kyrpides N.C."/>
        </authorList>
    </citation>
    <scope>NUCLEOTIDE SEQUENCE [LARGE SCALE GENOMIC DNA]</scope>
    <source>
        <strain evidence="2 3">CGMCC 1.5364</strain>
    </source>
</reference>
<accession>A0A562N7F6</accession>
<gene>
    <name evidence="2" type="ORF">IQ24_03897</name>
</gene>
<dbReference type="RefSeq" id="WP_145400036.1">
    <property type="nucleotide sequence ID" value="NZ_VLKU01000017.1"/>
</dbReference>
<protein>
    <recommendedName>
        <fullName evidence="4">Flagellar assembly protein FliH</fullName>
    </recommendedName>
</protein>
<keyword evidence="3" id="KW-1185">Reference proteome</keyword>